<dbReference type="InterPro" id="IPR045584">
    <property type="entry name" value="Pilin-like"/>
</dbReference>
<evidence type="ECO:0000256" key="1">
    <source>
        <dbReference type="SAM" id="Phobius"/>
    </source>
</evidence>
<keyword evidence="1" id="KW-1133">Transmembrane helix</keyword>
<proteinExistence type="predicted"/>
<dbReference type="AlphaFoldDB" id="A0A316FKU5"/>
<sequence>MTHAFARCSGLGLAEVLVVVVIATILAALALPAWQQHRARALRVEARAALAASMLVLERHAAMHASFASAHDDAAPAGEWPKPVPPAPAVPHHWIAATTCGGLPLSQCVELRASPVRADPRCGTLVLRSHGAWLAIPAAQTTPVPLPKGC</sequence>
<evidence type="ECO:0000313" key="2">
    <source>
        <dbReference type="EMBL" id="PWK38260.1"/>
    </source>
</evidence>
<dbReference type="SUPFAM" id="SSF54523">
    <property type="entry name" value="Pili subunits"/>
    <property type="match status" value="1"/>
</dbReference>
<dbReference type="EMBL" id="QGGT01000001">
    <property type="protein sequence ID" value="PWK38260.1"/>
    <property type="molecule type" value="Genomic_DNA"/>
</dbReference>
<gene>
    <name evidence="2" type="ORF">C7419_1012154</name>
</gene>
<protein>
    <submittedName>
        <fullName evidence="2">Type IV pilus assembly protein PilE</fullName>
    </submittedName>
</protein>
<dbReference type="Gene3D" id="3.30.700.10">
    <property type="entry name" value="Glycoprotein, Type 4 Pilin"/>
    <property type="match status" value="1"/>
</dbReference>
<comment type="caution">
    <text evidence="2">The sequence shown here is derived from an EMBL/GenBank/DDBJ whole genome shotgun (WGS) entry which is preliminary data.</text>
</comment>
<keyword evidence="3" id="KW-1185">Reference proteome</keyword>
<name>A0A316FKU5_9BURK</name>
<keyword evidence="1" id="KW-0472">Membrane</keyword>
<accession>A0A316FKU5</accession>
<organism evidence="2 3">
    <name type="scientific">Cupriavidus plantarum</name>
    <dbReference type="NCBI Taxonomy" id="942865"/>
    <lineage>
        <taxon>Bacteria</taxon>
        <taxon>Pseudomonadati</taxon>
        <taxon>Pseudomonadota</taxon>
        <taxon>Betaproteobacteria</taxon>
        <taxon>Burkholderiales</taxon>
        <taxon>Burkholderiaceae</taxon>
        <taxon>Cupriavidus</taxon>
    </lineage>
</organism>
<evidence type="ECO:0000313" key="3">
    <source>
        <dbReference type="Proteomes" id="UP000245754"/>
    </source>
</evidence>
<keyword evidence="1" id="KW-0812">Transmembrane</keyword>
<feature type="transmembrane region" description="Helical" evidence="1">
    <location>
        <begin position="12"/>
        <end position="34"/>
    </location>
</feature>
<dbReference type="RefSeq" id="WP_109581874.1">
    <property type="nucleotide sequence ID" value="NZ_QGGT01000001.1"/>
</dbReference>
<dbReference type="Proteomes" id="UP000245754">
    <property type="component" value="Unassembled WGS sequence"/>
</dbReference>
<reference evidence="2 3" key="1">
    <citation type="submission" date="2018-05" db="EMBL/GenBank/DDBJ databases">
        <title>Genomic Encyclopedia of Type Strains, Phase IV (KMG-V): Genome sequencing to study the core and pangenomes of soil and plant-associated prokaryotes.</title>
        <authorList>
            <person name="Whitman W."/>
        </authorList>
    </citation>
    <scope>NUCLEOTIDE SEQUENCE [LARGE SCALE GENOMIC DNA]</scope>
    <source>
        <strain evidence="2 3">SLV-132</strain>
    </source>
</reference>